<protein>
    <submittedName>
        <fullName evidence="1">Uncharacterized protein</fullName>
    </submittedName>
</protein>
<sequence>LTVVRNAAAKGRVKLSKYYSRTDKERCYLFNCATILNPTQKLTTYKVLLSQLFITVML</sequence>
<dbReference type="Proteomes" id="UP000799777">
    <property type="component" value="Unassembled WGS sequence"/>
</dbReference>
<organism evidence="1 2">
    <name type="scientific">Setomelanomma holmii</name>
    <dbReference type="NCBI Taxonomy" id="210430"/>
    <lineage>
        <taxon>Eukaryota</taxon>
        <taxon>Fungi</taxon>
        <taxon>Dikarya</taxon>
        <taxon>Ascomycota</taxon>
        <taxon>Pezizomycotina</taxon>
        <taxon>Dothideomycetes</taxon>
        <taxon>Pleosporomycetidae</taxon>
        <taxon>Pleosporales</taxon>
        <taxon>Pleosporineae</taxon>
        <taxon>Phaeosphaeriaceae</taxon>
        <taxon>Setomelanomma</taxon>
    </lineage>
</organism>
<keyword evidence="2" id="KW-1185">Reference proteome</keyword>
<proteinExistence type="predicted"/>
<evidence type="ECO:0000313" key="2">
    <source>
        <dbReference type="Proteomes" id="UP000799777"/>
    </source>
</evidence>
<accession>A0A9P4GVM0</accession>
<gene>
    <name evidence="1" type="ORF">EK21DRAFT_82361</name>
</gene>
<dbReference type="AlphaFoldDB" id="A0A9P4GVM0"/>
<dbReference type="EMBL" id="ML978436">
    <property type="protein sequence ID" value="KAF2022810.1"/>
    <property type="molecule type" value="Genomic_DNA"/>
</dbReference>
<dbReference type="OrthoDB" id="3782309at2759"/>
<reference evidence="1" key="1">
    <citation type="journal article" date="2020" name="Stud. Mycol.">
        <title>101 Dothideomycetes genomes: a test case for predicting lifestyles and emergence of pathogens.</title>
        <authorList>
            <person name="Haridas S."/>
            <person name="Albert R."/>
            <person name="Binder M."/>
            <person name="Bloem J."/>
            <person name="Labutti K."/>
            <person name="Salamov A."/>
            <person name="Andreopoulos B."/>
            <person name="Baker S."/>
            <person name="Barry K."/>
            <person name="Bills G."/>
            <person name="Bluhm B."/>
            <person name="Cannon C."/>
            <person name="Castanera R."/>
            <person name="Culley D."/>
            <person name="Daum C."/>
            <person name="Ezra D."/>
            <person name="Gonzalez J."/>
            <person name="Henrissat B."/>
            <person name="Kuo A."/>
            <person name="Liang C."/>
            <person name="Lipzen A."/>
            <person name="Lutzoni F."/>
            <person name="Magnuson J."/>
            <person name="Mondo S."/>
            <person name="Nolan M."/>
            <person name="Ohm R."/>
            <person name="Pangilinan J."/>
            <person name="Park H.-J."/>
            <person name="Ramirez L."/>
            <person name="Alfaro M."/>
            <person name="Sun H."/>
            <person name="Tritt A."/>
            <person name="Yoshinaga Y."/>
            <person name="Zwiers L.-H."/>
            <person name="Turgeon B."/>
            <person name="Goodwin S."/>
            <person name="Spatafora J."/>
            <person name="Crous P."/>
            <person name="Grigoriev I."/>
        </authorList>
    </citation>
    <scope>NUCLEOTIDE SEQUENCE</scope>
    <source>
        <strain evidence="1">CBS 110217</strain>
    </source>
</reference>
<evidence type="ECO:0000313" key="1">
    <source>
        <dbReference type="EMBL" id="KAF2022810.1"/>
    </source>
</evidence>
<name>A0A9P4GVM0_9PLEO</name>
<feature type="non-terminal residue" evidence="1">
    <location>
        <position position="1"/>
    </location>
</feature>
<comment type="caution">
    <text evidence="1">The sequence shown here is derived from an EMBL/GenBank/DDBJ whole genome shotgun (WGS) entry which is preliminary data.</text>
</comment>